<evidence type="ECO:0000313" key="3">
    <source>
        <dbReference type="EMBL" id="NNH24833.1"/>
    </source>
</evidence>
<dbReference type="AlphaFoldDB" id="A0A849BTP4"/>
<protein>
    <submittedName>
        <fullName evidence="3">GGDEF domain-containing protein</fullName>
    </submittedName>
</protein>
<feature type="transmembrane region" description="Helical" evidence="1">
    <location>
        <begin position="178"/>
        <end position="195"/>
    </location>
</feature>
<accession>A0A849BTP4</accession>
<dbReference type="InterPro" id="IPR029787">
    <property type="entry name" value="Nucleotide_cyclase"/>
</dbReference>
<dbReference type="RefSeq" id="WP_171204524.1">
    <property type="nucleotide sequence ID" value="NZ_JABEMA010000543.1"/>
</dbReference>
<dbReference type="SMART" id="SM00267">
    <property type="entry name" value="GGDEF"/>
    <property type="match status" value="1"/>
</dbReference>
<keyword evidence="4" id="KW-1185">Reference proteome</keyword>
<feature type="transmembrane region" description="Helical" evidence="1">
    <location>
        <begin position="148"/>
        <end position="166"/>
    </location>
</feature>
<feature type="transmembrane region" description="Helical" evidence="1">
    <location>
        <begin position="90"/>
        <end position="110"/>
    </location>
</feature>
<dbReference type="NCBIfam" id="TIGR00254">
    <property type="entry name" value="GGDEF"/>
    <property type="match status" value="1"/>
</dbReference>
<keyword evidence="1" id="KW-0472">Membrane</keyword>
<organism evidence="3 4">
    <name type="scientific">Pseudokineococcus marinus</name>
    <dbReference type="NCBI Taxonomy" id="351215"/>
    <lineage>
        <taxon>Bacteria</taxon>
        <taxon>Bacillati</taxon>
        <taxon>Actinomycetota</taxon>
        <taxon>Actinomycetes</taxon>
        <taxon>Kineosporiales</taxon>
        <taxon>Kineosporiaceae</taxon>
        <taxon>Pseudokineococcus</taxon>
    </lineage>
</organism>
<evidence type="ECO:0000313" key="4">
    <source>
        <dbReference type="Proteomes" id="UP000555552"/>
    </source>
</evidence>
<feature type="domain" description="GGDEF" evidence="2">
    <location>
        <begin position="306"/>
        <end position="397"/>
    </location>
</feature>
<feature type="non-terminal residue" evidence="3">
    <location>
        <position position="1"/>
    </location>
</feature>
<proteinExistence type="predicted"/>
<keyword evidence="1" id="KW-0812">Transmembrane</keyword>
<keyword evidence="1" id="KW-1133">Transmembrane helix</keyword>
<dbReference type="Proteomes" id="UP000555552">
    <property type="component" value="Unassembled WGS sequence"/>
</dbReference>
<reference evidence="3 4" key="1">
    <citation type="submission" date="2020-05" db="EMBL/GenBank/DDBJ databases">
        <title>MicrobeNet Type strains.</title>
        <authorList>
            <person name="Nicholson A.C."/>
        </authorList>
    </citation>
    <scope>NUCLEOTIDE SEQUENCE [LARGE SCALE GENOMIC DNA]</scope>
    <source>
        <strain evidence="3 4">JCM 14547</strain>
    </source>
</reference>
<dbReference type="InterPro" id="IPR052155">
    <property type="entry name" value="Biofilm_reg_signaling"/>
</dbReference>
<sequence>VAVTGLVGGVLVLARRGPRPAGPSRRWFALSALAWCGGELVSALVDLALPGPPPRPNLGDAVSICAGPLALVGVLRLPRPPGRSGALRTLLVDAVVLALGLAVAVWTAVFPPGGPPLLVLFCVSVVLLYLLLCSLLAQVAMVGRDRGVVAVLAGLAVLAVGDLAVTRELVAGAAVWDWRLAALQCLAWPVVLGGVDAIGRGRPLGRRGSATEEGETYATVVTTATVYVTWVLGLVALLTTGAAGAATGALGLLAVTSAGLREVLRLRARLGVLRRLSQESRHDALTGLGNARALSARLTPLLEDGAAVSLVVVDLDGFGDVDERLGRAAADALLVDVASALAARTGEDRTFRTGGDEIALLCPCGPEVAREAADAARALVTAAAARAGTHLTARSSG</sequence>
<dbReference type="Gene3D" id="3.30.70.270">
    <property type="match status" value="1"/>
</dbReference>
<dbReference type="PANTHER" id="PTHR44757">
    <property type="entry name" value="DIGUANYLATE CYCLASE DGCP"/>
    <property type="match status" value="1"/>
</dbReference>
<dbReference type="Pfam" id="PF00990">
    <property type="entry name" value="GGDEF"/>
    <property type="match status" value="1"/>
</dbReference>
<gene>
    <name evidence="3" type="ORF">HLB09_17395</name>
</gene>
<feature type="transmembrane region" description="Helical" evidence="1">
    <location>
        <begin position="116"/>
        <end position="136"/>
    </location>
</feature>
<dbReference type="SUPFAM" id="SSF55073">
    <property type="entry name" value="Nucleotide cyclase"/>
    <property type="match status" value="1"/>
</dbReference>
<comment type="caution">
    <text evidence="3">The sequence shown here is derived from an EMBL/GenBank/DDBJ whole genome shotgun (WGS) entry which is preliminary data.</text>
</comment>
<dbReference type="InterPro" id="IPR000160">
    <property type="entry name" value="GGDEF_dom"/>
</dbReference>
<dbReference type="EMBL" id="JABEMA010000543">
    <property type="protein sequence ID" value="NNH24833.1"/>
    <property type="molecule type" value="Genomic_DNA"/>
</dbReference>
<feature type="transmembrane region" description="Helical" evidence="1">
    <location>
        <begin position="61"/>
        <end position="78"/>
    </location>
</feature>
<dbReference type="PANTHER" id="PTHR44757:SF2">
    <property type="entry name" value="BIOFILM ARCHITECTURE MAINTENANCE PROTEIN MBAA"/>
    <property type="match status" value="1"/>
</dbReference>
<evidence type="ECO:0000256" key="1">
    <source>
        <dbReference type="SAM" id="Phobius"/>
    </source>
</evidence>
<feature type="non-terminal residue" evidence="3">
    <location>
        <position position="397"/>
    </location>
</feature>
<dbReference type="PROSITE" id="PS50887">
    <property type="entry name" value="GGDEF"/>
    <property type="match status" value="1"/>
</dbReference>
<name>A0A849BTP4_9ACTN</name>
<evidence type="ECO:0000259" key="2">
    <source>
        <dbReference type="PROSITE" id="PS50887"/>
    </source>
</evidence>
<dbReference type="InterPro" id="IPR043128">
    <property type="entry name" value="Rev_trsase/Diguanyl_cyclase"/>
</dbReference>